<dbReference type="Pfam" id="PF12684">
    <property type="entry name" value="DUF3799"/>
    <property type="match status" value="1"/>
</dbReference>
<dbReference type="EMBL" id="JAEQNE010000008">
    <property type="protein sequence ID" value="MBL0394326.1"/>
    <property type="molecule type" value="Genomic_DNA"/>
</dbReference>
<dbReference type="Gene3D" id="3.90.320.10">
    <property type="match status" value="1"/>
</dbReference>
<evidence type="ECO:0000259" key="1">
    <source>
        <dbReference type="Pfam" id="PF12684"/>
    </source>
</evidence>
<dbReference type="RefSeq" id="WP_201677003.1">
    <property type="nucleotide sequence ID" value="NZ_JAEQNE010000008.1"/>
</dbReference>
<comment type="caution">
    <text evidence="2">The sequence shown here is derived from an EMBL/GenBank/DDBJ whole genome shotgun (WGS) entry which is preliminary data.</text>
</comment>
<feature type="domain" description="Putative exodeoxyribonuclease 8 PDDEXK-like" evidence="1">
    <location>
        <begin position="189"/>
        <end position="284"/>
    </location>
</feature>
<organism evidence="2 3">
    <name type="scientific">Ramlibacter monticola</name>
    <dbReference type="NCBI Taxonomy" id="1926872"/>
    <lineage>
        <taxon>Bacteria</taxon>
        <taxon>Pseudomonadati</taxon>
        <taxon>Pseudomonadota</taxon>
        <taxon>Betaproteobacteria</taxon>
        <taxon>Burkholderiales</taxon>
        <taxon>Comamonadaceae</taxon>
        <taxon>Ramlibacter</taxon>
    </lineage>
</organism>
<proteinExistence type="predicted"/>
<dbReference type="Proteomes" id="UP000599109">
    <property type="component" value="Unassembled WGS sequence"/>
</dbReference>
<gene>
    <name evidence="2" type="ORF">JJ685_24515</name>
</gene>
<name>A0A936Z580_9BURK</name>
<evidence type="ECO:0000313" key="2">
    <source>
        <dbReference type="EMBL" id="MBL0394326.1"/>
    </source>
</evidence>
<reference evidence="2 3" key="1">
    <citation type="journal article" date="2017" name="Int. J. Syst. Evol. Microbiol.">
        <title>Ramlibacter monticola sp. nov., isolated from forest soil.</title>
        <authorList>
            <person name="Chaudhary D.K."/>
            <person name="Kim J."/>
        </authorList>
    </citation>
    <scope>NUCLEOTIDE SEQUENCE [LARGE SCALE GENOMIC DNA]</scope>
    <source>
        <strain evidence="2 3">KACC 19175</strain>
    </source>
</reference>
<accession>A0A936Z580</accession>
<evidence type="ECO:0000313" key="3">
    <source>
        <dbReference type="Proteomes" id="UP000599109"/>
    </source>
</evidence>
<protein>
    <submittedName>
        <fullName evidence="2">PD-(D/E)XK nuclease-like domain-containing protein</fullName>
    </submittedName>
</protein>
<sequence>MDIEVSRVVYGMESDTYRAAPGFAHSDGKRLRRSPWHYKALTLPRAPELVKAPAPQQASGIMAHAATLEPHEFDTRYVVGPEINKNTNAWKAFADECVERKVEPITQQQRDTAFAMAASALALPDFASVIEGAAREVSLWWKCPATGVLVKARPDAVKVYPPGIPVIADEAHPIAPERLALIHDKGFAILADLKTTDDASPEEFAASTARYSYHTQAAWYSEGVERALNVPVLSFLFCVVEREYPYAAATYTLDDTAMQVGADLNRATRELYAQCLKADSWPGYPQDTRDLALPAWYMKRYLMGQPV</sequence>
<dbReference type="AlphaFoldDB" id="A0A936Z580"/>
<keyword evidence="3" id="KW-1185">Reference proteome</keyword>
<dbReference type="InterPro" id="IPR024432">
    <property type="entry name" value="Put_RecE_PDDEXK-like_dom"/>
</dbReference>
<dbReference type="InterPro" id="IPR011604">
    <property type="entry name" value="PDDEXK-like_dom_sf"/>
</dbReference>